<evidence type="ECO:0000313" key="4">
    <source>
        <dbReference type="EMBL" id="KAH7283795.1"/>
    </source>
</evidence>
<evidence type="ECO:0000256" key="1">
    <source>
        <dbReference type="SAM" id="Coils"/>
    </source>
</evidence>
<feature type="domain" description="PUB 62/63 C-terminal" evidence="3">
    <location>
        <begin position="493"/>
        <end position="551"/>
    </location>
</feature>
<comment type="caution">
    <text evidence="4">The sequence shown here is derived from an EMBL/GenBank/DDBJ whole genome shotgun (WGS) entry which is preliminary data.</text>
</comment>
<name>A0A8T2QJU5_CERRI</name>
<organism evidence="4 5">
    <name type="scientific">Ceratopteris richardii</name>
    <name type="common">Triangle waterfern</name>
    <dbReference type="NCBI Taxonomy" id="49495"/>
    <lineage>
        <taxon>Eukaryota</taxon>
        <taxon>Viridiplantae</taxon>
        <taxon>Streptophyta</taxon>
        <taxon>Embryophyta</taxon>
        <taxon>Tracheophyta</taxon>
        <taxon>Polypodiopsida</taxon>
        <taxon>Polypodiidae</taxon>
        <taxon>Polypodiales</taxon>
        <taxon>Pteridineae</taxon>
        <taxon>Pteridaceae</taxon>
        <taxon>Parkerioideae</taxon>
        <taxon>Ceratopteris</taxon>
    </lineage>
</organism>
<dbReference type="InterPro" id="IPR013083">
    <property type="entry name" value="Znf_RING/FYVE/PHD"/>
</dbReference>
<dbReference type="Gene3D" id="3.30.40.10">
    <property type="entry name" value="Zinc/RING finger domain, C3HC4 (zinc finger)"/>
    <property type="match status" value="1"/>
</dbReference>
<evidence type="ECO:0000259" key="3">
    <source>
        <dbReference type="Pfam" id="PF23112"/>
    </source>
</evidence>
<dbReference type="OrthoDB" id="667871at2759"/>
<feature type="compositionally biased region" description="Acidic residues" evidence="2">
    <location>
        <begin position="164"/>
        <end position="181"/>
    </location>
</feature>
<feature type="region of interest" description="Disordered" evidence="2">
    <location>
        <begin position="301"/>
        <end position="340"/>
    </location>
</feature>
<evidence type="ECO:0000313" key="5">
    <source>
        <dbReference type="Proteomes" id="UP000825935"/>
    </source>
</evidence>
<proteinExistence type="predicted"/>
<dbReference type="SUPFAM" id="SSF57850">
    <property type="entry name" value="RING/U-box"/>
    <property type="match status" value="1"/>
</dbReference>
<protein>
    <recommendedName>
        <fullName evidence="3">PUB 62/63 C-terminal domain-containing protein</fullName>
    </recommendedName>
</protein>
<keyword evidence="1" id="KW-0175">Coiled coil</keyword>
<feature type="coiled-coil region" evidence="1">
    <location>
        <begin position="448"/>
        <end position="483"/>
    </location>
</feature>
<sequence length="568" mass="61715">MARRNPIEDVSILGGVSPQNLDVEASYSAFSARFMQQDHLSRLYHGNSQGIQSMAGIRSETAVSIVDGQTYGSLGRGHFLAGPAREFATNSSGVLQSVDKNDGLAGESQRFVNGSSHISGSINPSSRVIAWSGGEEPRGMRNEAEYREMDDVDGGSSAGTQSDGSEEDDEDDGDMEGDTEDLESHQEVASLVDNRPSIQRNSEIIGSMQREVAAAAGQELNVGIHSKGKKEKMDPELSSCTPSSVPPVNMFLSPSSTIPFLNSLSSPPTGPVVGHVDGNAAIQNGAPLVLGSGIGASRSSHGYYKDNGEKEANLKDVHGKERTDSSSDHGGNAHSSHIPDAVPIGSAAAQCYNSLIRARAANPQRDPANQIVTFSQKKVHEPRETALRSALVDPLTGALMDDAMILLCGHSFGNESLQRVFENNACISCGAAARREDMAPNHALQMVVQAYKREEQRWKENASRAAKRRRERLEQERQSMGEIIPFDFRYKAVQFPYKVNDKVLIKGNKRTPERFVGRKAIITSQCLNGWYVVKTLDNGESVKVQYRSLMKTDEQEELQPSITAPNWL</sequence>
<accession>A0A8T2QJU5</accession>
<reference evidence="4" key="1">
    <citation type="submission" date="2021-08" db="EMBL/GenBank/DDBJ databases">
        <title>WGS assembly of Ceratopteris richardii.</title>
        <authorList>
            <person name="Marchant D.B."/>
            <person name="Chen G."/>
            <person name="Jenkins J."/>
            <person name="Shu S."/>
            <person name="Leebens-Mack J."/>
            <person name="Grimwood J."/>
            <person name="Schmutz J."/>
            <person name="Soltis P."/>
            <person name="Soltis D."/>
            <person name="Chen Z.-H."/>
        </authorList>
    </citation>
    <scope>NUCLEOTIDE SEQUENCE</scope>
    <source>
        <strain evidence="4">Whitten #5841</strain>
        <tissue evidence="4">Leaf</tissue>
    </source>
</reference>
<dbReference type="EMBL" id="CM035439">
    <property type="protein sequence ID" value="KAH7283794.1"/>
    <property type="molecule type" value="Genomic_DNA"/>
</dbReference>
<feature type="compositionally biased region" description="Basic and acidic residues" evidence="2">
    <location>
        <begin position="135"/>
        <end position="149"/>
    </location>
</feature>
<dbReference type="EMBL" id="CM035439">
    <property type="protein sequence ID" value="KAH7283795.1"/>
    <property type="molecule type" value="Genomic_DNA"/>
</dbReference>
<dbReference type="AlphaFoldDB" id="A0A8T2QJU5"/>
<feature type="region of interest" description="Disordered" evidence="2">
    <location>
        <begin position="106"/>
        <end position="196"/>
    </location>
</feature>
<feature type="compositionally biased region" description="Basic and acidic residues" evidence="2">
    <location>
        <begin position="303"/>
        <end position="327"/>
    </location>
</feature>
<dbReference type="Pfam" id="PF23112">
    <property type="entry name" value="PUB62-63_C"/>
    <property type="match status" value="1"/>
</dbReference>
<dbReference type="PANTHER" id="PTHR33644">
    <property type="entry name" value="U-BOX DOMAIN-CONTAINING PROTEIN 62-RELATED"/>
    <property type="match status" value="1"/>
</dbReference>
<keyword evidence="5" id="KW-1185">Reference proteome</keyword>
<evidence type="ECO:0000256" key="2">
    <source>
        <dbReference type="SAM" id="MobiDB-lite"/>
    </source>
</evidence>
<feature type="compositionally biased region" description="Low complexity" evidence="2">
    <location>
        <begin position="113"/>
        <end position="126"/>
    </location>
</feature>
<dbReference type="InterPro" id="IPR057649">
    <property type="entry name" value="PUB62-63_C"/>
</dbReference>
<dbReference type="Proteomes" id="UP000825935">
    <property type="component" value="Chromosome 34"/>
</dbReference>
<gene>
    <name evidence="4" type="ORF">KP509_34G024200</name>
</gene>
<dbReference type="PANTHER" id="PTHR33644:SF5">
    <property type="entry name" value="U-BOX DOMAIN-CONTAINING PROTEIN 62"/>
    <property type="match status" value="1"/>
</dbReference>